<dbReference type="Gene3D" id="3.40.190.10">
    <property type="entry name" value="Periplasmic binding protein-like II"/>
    <property type="match status" value="2"/>
</dbReference>
<dbReference type="STRING" id="1121345.SAMN02745217_01577"/>
<dbReference type="RefSeq" id="WP_073588281.1">
    <property type="nucleotide sequence ID" value="NZ_FRFD01000004.1"/>
</dbReference>
<organism evidence="2 3">
    <name type="scientific">Anaerocolumna xylanovorans DSM 12503</name>
    <dbReference type="NCBI Taxonomy" id="1121345"/>
    <lineage>
        <taxon>Bacteria</taxon>
        <taxon>Bacillati</taxon>
        <taxon>Bacillota</taxon>
        <taxon>Clostridia</taxon>
        <taxon>Lachnospirales</taxon>
        <taxon>Lachnospiraceae</taxon>
        <taxon>Anaerocolumna</taxon>
    </lineage>
</organism>
<evidence type="ECO:0000313" key="3">
    <source>
        <dbReference type="Proteomes" id="UP000184612"/>
    </source>
</evidence>
<keyword evidence="1" id="KW-0732">Signal</keyword>
<reference evidence="2 3" key="1">
    <citation type="submission" date="2016-12" db="EMBL/GenBank/DDBJ databases">
        <authorList>
            <person name="Song W.-J."/>
            <person name="Kurnit D.M."/>
        </authorList>
    </citation>
    <scope>NUCLEOTIDE SEQUENCE [LARGE SCALE GENOMIC DNA]</scope>
    <source>
        <strain evidence="2 3">DSM 12503</strain>
    </source>
</reference>
<evidence type="ECO:0000256" key="1">
    <source>
        <dbReference type="SAM" id="SignalP"/>
    </source>
</evidence>
<dbReference type="Proteomes" id="UP000184612">
    <property type="component" value="Unassembled WGS sequence"/>
</dbReference>
<name>A0A1M7Y5B9_9FIRM</name>
<protein>
    <submittedName>
        <fullName evidence="2">Putative aldouronate transport system substrate-binding protein</fullName>
    </submittedName>
</protein>
<dbReference type="InterPro" id="IPR050490">
    <property type="entry name" value="Bact_solute-bd_prot1"/>
</dbReference>
<gene>
    <name evidence="2" type="ORF">SAMN02745217_01577</name>
</gene>
<evidence type="ECO:0000313" key="2">
    <source>
        <dbReference type="EMBL" id="SHO47562.1"/>
    </source>
</evidence>
<accession>A0A1M7Y5B9</accession>
<dbReference type="OrthoDB" id="2491264at2"/>
<sequence>MKKTVLLFTAVLALSLIFTGCGNEKKEVKKTDSNSNEFSVLAVRGVKSGDEYLQGFVKESQAKVGITVDWNIQNGSDWGDKKSVFLTGSDLPDAFFGGNVLQDSDIAQNIDLFIPLEKYIDENMPNLKKIMEADPKVKAMITSEDGHIYSLPKRMPGRPVVGNQLFINKTWLDNLGLEMPTTYKELENVLEKFKTEDPNQNGKNDEVPMTGTIYRIMTLFGVQYTSSSVNYMNWDPENNTVLYNPVTDNYKEAINQLNYLYKNQLLDQEIFTTDNSQIGAKRMNSEIALVGVSDGWLPTAFGPNADQYVPLPAIEAPDGKKYVMMDQDPYGRNQFLVTKNCDNPAKLLEWVDQFYTDDATVETYYGDFGVATEKNDDGTYTILPGKDMAQSSYSEIMAFRDEGPKYVDDNFTSKLIFKTLDGDGGKLEITKDLEPYAVENYPQVMYTVDEQKQLSSLNTDIQGYVDATMAQWITKGGADKEWESYKSQLKNMGLEEFLKIQQDALDRFTKNTK</sequence>
<proteinExistence type="predicted"/>
<dbReference type="SUPFAM" id="SSF53850">
    <property type="entry name" value="Periplasmic binding protein-like II"/>
    <property type="match status" value="1"/>
</dbReference>
<feature type="chain" id="PRO_5039647103" evidence="1">
    <location>
        <begin position="23"/>
        <end position="513"/>
    </location>
</feature>
<dbReference type="EMBL" id="FRFD01000004">
    <property type="protein sequence ID" value="SHO47562.1"/>
    <property type="molecule type" value="Genomic_DNA"/>
</dbReference>
<dbReference type="PANTHER" id="PTHR43649:SF17">
    <property type="entry name" value="ABC TRANSPORTER SOLUTE BINDING PROTEIN-SUGAR TRANSPORT"/>
    <property type="match status" value="1"/>
</dbReference>
<dbReference type="PROSITE" id="PS51257">
    <property type="entry name" value="PROKAR_LIPOPROTEIN"/>
    <property type="match status" value="1"/>
</dbReference>
<dbReference type="AlphaFoldDB" id="A0A1M7Y5B9"/>
<feature type="signal peptide" evidence="1">
    <location>
        <begin position="1"/>
        <end position="22"/>
    </location>
</feature>
<dbReference type="PANTHER" id="PTHR43649">
    <property type="entry name" value="ARABINOSE-BINDING PROTEIN-RELATED"/>
    <property type="match status" value="1"/>
</dbReference>
<keyword evidence="3" id="KW-1185">Reference proteome</keyword>